<dbReference type="EMBL" id="GL385407">
    <property type="protein sequence ID" value="EJT68994.1"/>
    <property type="molecule type" value="Genomic_DNA"/>
</dbReference>
<dbReference type="RefSeq" id="XP_009229561.1">
    <property type="nucleotide sequence ID" value="XM_009231297.1"/>
</dbReference>
<dbReference type="Proteomes" id="UP000006039">
    <property type="component" value="Unassembled WGS sequence"/>
</dbReference>
<dbReference type="AlphaFoldDB" id="J3PIR2"/>
<evidence type="ECO:0000313" key="2">
    <source>
        <dbReference type="EnsemblFungi" id="EJT68994"/>
    </source>
</evidence>
<reference evidence="2" key="5">
    <citation type="submission" date="2018-04" db="UniProtKB">
        <authorList>
            <consortium name="EnsemblFungi"/>
        </authorList>
    </citation>
    <scope>IDENTIFICATION</scope>
    <source>
        <strain evidence="2">R3-111a-1</strain>
    </source>
</reference>
<dbReference type="GeneID" id="20353849"/>
<evidence type="ECO:0000313" key="1">
    <source>
        <dbReference type="EMBL" id="EJT68994.1"/>
    </source>
</evidence>
<gene>
    <name evidence="2" type="primary">20353849</name>
    <name evidence="1" type="ORF">GGTG_13391</name>
</gene>
<protein>
    <submittedName>
        <fullName evidence="1 2">Uncharacterized protein</fullName>
    </submittedName>
</protein>
<evidence type="ECO:0000313" key="3">
    <source>
        <dbReference type="Proteomes" id="UP000006039"/>
    </source>
</evidence>
<dbReference type="VEuPathDB" id="FungiDB:GGTG_13391"/>
<dbReference type="EnsemblFungi" id="EJT68994">
    <property type="protein sequence ID" value="EJT68994"/>
    <property type="gene ID" value="GGTG_13391"/>
</dbReference>
<sequence>MELSRLEKTLDNLGKEITKYDRSTTSRLTDYVNVKASVIKDVHFGKARTYAYSLCYALYYKGYCAS</sequence>
<name>J3PIR2_GAET3</name>
<reference evidence="3" key="1">
    <citation type="submission" date="2010-07" db="EMBL/GenBank/DDBJ databases">
        <title>The genome sequence of Gaeumannomyces graminis var. tritici strain R3-111a-1.</title>
        <authorList>
            <consortium name="The Broad Institute Genome Sequencing Platform"/>
            <person name="Ma L.-J."/>
            <person name="Dead R."/>
            <person name="Young S."/>
            <person name="Zeng Q."/>
            <person name="Koehrsen M."/>
            <person name="Alvarado L."/>
            <person name="Berlin A."/>
            <person name="Chapman S.B."/>
            <person name="Chen Z."/>
            <person name="Freedman E."/>
            <person name="Gellesch M."/>
            <person name="Goldberg J."/>
            <person name="Griggs A."/>
            <person name="Gujja S."/>
            <person name="Heilman E.R."/>
            <person name="Heiman D."/>
            <person name="Hepburn T."/>
            <person name="Howarth C."/>
            <person name="Jen D."/>
            <person name="Larson L."/>
            <person name="Mehta T."/>
            <person name="Neiman D."/>
            <person name="Pearson M."/>
            <person name="Roberts A."/>
            <person name="Saif S."/>
            <person name="Shea T."/>
            <person name="Shenoy N."/>
            <person name="Sisk P."/>
            <person name="Stolte C."/>
            <person name="Sykes S."/>
            <person name="Walk T."/>
            <person name="White J."/>
            <person name="Yandava C."/>
            <person name="Haas B."/>
            <person name="Nusbaum C."/>
            <person name="Birren B."/>
        </authorList>
    </citation>
    <scope>NUCLEOTIDE SEQUENCE [LARGE SCALE GENOMIC DNA]</scope>
    <source>
        <strain evidence="3">R3-111a-1</strain>
    </source>
</reference>
<reference evidence="2" key="4">
    <citation type="journal article" date="2015" name="G3 (Bethesda)">
        <title>Genome sequences of three phytopathogenic species of the Magnaporthaceae family of fungi.</title>
        <authorList>
            <person name="Okagaki L.H."/>
            <person name="Nunes C.C."/>
            <person name="Sailsbery J."/>
            <person name="Clay B."/>
            <person name="Brown D."/>
            <person name="John T."/>
            <person name="Oh Y."/>
            <person name="Young N."/>
            <person name="Fitzgerald M."/>
            <person name="Haas B.J."/>
            <person name="Zeng Q."/>
            <person name="Young S."/>
            <person name="Adiconis X."/>
            <person name="Fan L."/>
            <person name="Levin J.Z."/>
            <person name="Mitchell T.K."/>
            <person name="Okubara P.A."/>
            <person name="Farman M.L."/>
            <person name="Kohn L.M."/>
            <person name="Birren B."/>
            <person name="Ma L.-J."/>
            <person name="Dean R.A."/>
        </authorList>
    </citation>
    <scope>NUCLEOTIDE SEQUENCE</scope>
    <source>
        <strain evidence="2">R3-111a-1</strain>
    </source>
</reference>
<accession>J3PIR2</accession>
<dbReference type="HOGENOM" id="CLU_2831336_0_0_1"/>
<reference evidence="1" key="2">
    <citation type="submission" date="2010-07" db="EMBL/GenBank/DDBJ databases">
        <authorList>
            <consortium name="The Broad Institute Genome Sequencing Platform"/>
            <consortium name="Broad Institute Genome Sequencing Center for Infectious Disease"/>
            <person name="Ma L.-J."/>
            <person name="Dead R."/>
            <person name="Young S."/>
            <person name="Zeng Q."/>
            <person name="Koehrsen M."/>
            <person name="Alvarado L."/>
            <person name="Berlin A."/>
            <person name="Chapman S.B."/>
            <person name="Chen Z."/>
            <person name="Freedman E."/>
            <person name="Gellesch M."/>
            <person name="Goldberg J."/>
            <person name="Griggs A."/>
            <person name="Gujja S."/>
            <person name="Heilman E.R."/>
            <person name="Heiman D."/>
            <person name="Hepburn T."/>
            <person name="Howarth C."/>
            <person name="Jen D."/>
            <person name="Larson L."/>
            <person name="Mehta T."/>
            <person name="Neiman D."/>
            <person name="Pearson M."/>
            <person name="Roberts A."/>
            <person name="Saif S."/>
            <person name="Shea T."/>
            <person name="Shenoy N."/>
            <person name="Sisk P."/>
            <person name="Stolte C."/>
            <person name="Sykes S."/>
            <person name="Walk T."/>
            <person name="White J."/>
            <person name="Yandava C."/>
            <person name="Haas B."/>
            <person name="Nusbaum C."/>
            <person name="Birren B."/>
        </authorList>
    </citation>
    <scope>NUCLEOTIDE SEQUENCE</scope>
    <source>
        <strain evidence="1">R3-111a-1</strain>
    </source>
</reference>
<organism evidence="1">
    <name type="scientific">Gaeumannomyces tritici (strain R3-111a-1)</name>
    <name type="common">Wheat and barley take-all root rot fungus</name>
    <name type="synonym">Gaeumannomyces graminis var. tritici</name>
    <dbReference type="NCBI Taxonomy" id="644352"/>
    <lineage>
        <taxon>Eukaryota</taxon>
        <taxon>Fungi</taxon>
        <taxon>Dikarya</taxon>
        <taxon>Ascomycota</taxon>
        <taxon>Pezizomycotina</taxon>
        <taxon>Sordariomycetes</taxon>
        <taxon>Sordariomycetidae</taxon>
        <taxon>Magnaporthales</taxon>
        <taxon>Magnaporthaceae</taxon>
        <taxon>Gaeumannomyces</taxon>
    </lineage>
</organism>
<proteinExistence type="predicted"/>
<keyword evidence="3" id="KW-1185">Reference proteome</keyword>
<reference evidence="1" key="3">
    <citation type="submission" date="2010-09" db="EMBL/GenBank/DDBJ databases">
        <title>Annotation of Gaeumannomyces graminis var. tritici R3-111a-1.</title>
        <authorList>
            <consortium name="The Broad Institute Genome Sequencing Platform"/>
            <person name="Ma L.-J."/>
            <person name="Dead R."/>
            <person name="Young S.K."/>
            <person name="Zeng Q."/>
            <person name="Gargeya S."/>
            <person name="Fitzgerald M."/>
            <person name="Haas B."/>
            <person name="Abouelleil A."/>
            <person name="Alvarado L."/>
            <person name="Arachchi H.M."/>
            <person name="Berlin A."/>
            <person name="Brown A."/>
            <person name="Chapman S.B."/>
            <person name="Chen Z."/>
            <person name="Dunbar C."/>
            <person name="Freedman E."/>
            <person name="Gearin G."/>
            <person name="Gellesch M."/>
            <person name="Goldberg J."/>
            <person name="Griggs A."/>
            <person name="Gujja S."/>
            <person name="Heiman D."/>
            <person name="Howarth C."/>
            <person name="Larson L."/>
            <person name="Lui A."/>
            <person name="MacDonald P.J.P."/>
            <person name="Mehta T."/>
            <person name="Montmayeur A."/>
            <person name="Murphy C."/>
            <person name="Neiman D."/>
            <person name="Pearson M."/>
            <person name="Priest M."/>
            <person name="Roberts A."/>
            <person name="Saif S."/>
            <person name="Shea T."/>
            <person name="Shenoy N."/>
            <person name="Sisk P."/>
            <person name="Stolte C."/>
            <person name="Sykes S."/>
            <person name="Yandava C."/>
            <person name="Wortman J."/>
            <person name="Nusbaum C."/>
            <person name="Birren B."/>
        </authorList>
    </citation>
    <scope>NUCLEOTIDE SEQUENCE</scope>
    <source>
        <strain evidence="1">R3-111a-1</strain>
    </source>
</reference>